<evidence type="ECO:0000313" key="10">
    <source>
        <dbReference type="EMBL" id="PNX92311.1"/>
    </source>
</evidence>
<dbReference type="ExpressionAtlas" id="A0A2K3MND0">
    <property type="expression patterns" value="baseline"/>
</dbReference>
<dbReference type="Pfam" id="PF13839">
    <property type="entry name" value="PC-Esterase"/>
    <property type="match status" value="1"/>
</dbReference>
<dbReference type="GO" id="GO:0016020">
    <property type="term" value="C:membrane"/>
    <property type="evidence" value="ECO:0007669"/>
    <property type="project" value="UniProtKB-SubCell"/>
</dbReference>
<feature type="domain" description="Trichome birefringence-like C-terminal" evidence="8">
    <location>
        <begin position="96"/>
        <end position="352"/>
    </location>
</feature>
<organism evidence="10 11">
    <name type="scientific">Trifolium pratense</name>
    <name type="common">Red clover</name>
    <dbReference type="NCBI Taxonomy" id="57577"/>
    <lineage>
        <taxon>Eukaryota</taxon>
        <taxon>Viridiplantae</taxon>
        <taxon>Streptophyta</taxon>
        <taxon>Embryophyta</taxon>
        <taxon>Tracheophyta</taxon>
        <taxon>Spermatophyta</taxon>
        <taxon>Magnoliopsida</taxon>
        <taxon>eudicotyledons</taxon>
        <taxon>Gunneridae</taxon>
        <taxon>Pentapetalae</taxon>
        <taxon>rosids</taxon>
        <taxon>fabids</taxon>
        <taxon>Fabales</taxon>
        <taxon>Fabaceae</taxon>
        <taxon>Papilionoideae</taxon>
        <taxon>50 kb inversion clade</taxon>
        <taxon>NPAAA clade</taxon>
        <taxon>Hologalegina</taxon>
        <taxon>IRL clade</taxon>
        <taxon>Trifolieae</taxon>
        <taxon>Trifolium</taxon>
    </lineage>
</organism>
<protein>
    <submittedName>
        <fullName evidence="10">Uncharacterized protein</fullName>
    </submittedName>
</protein>
<keyword evidence="5" id="KW-1133">Transmembrane helix</keyword>
<evidence type="ECO:0000256" key="4">
    <source>
        <dbReference type="ARBA" id="ARBA00022968"/>
    </source>
</evidence>
<accession>A0A2K3MND0</accession>
<dbReference type="InterPro" id="IPR026057">
    <property type="entry name" value="TBL_C"/>
</dbReference>
<keyword evidence="7" id="KW-0732">Signal</keyword>
<evidence type="ECO:0000256" key="1">
    <source>
        <dbReference type="ARBA" id="ARBA00004167"/>
    </source>
</evidence>
<dbReference type="Proteomes" id="UP000236291">
    <property type="component" value="Unassembled WGS sequence"/>
</dbReference>
<dbReference type="PANTHER" id="PTHR32285:SF30">
    <property type="entry name" value="PROTEIN TRICHOME BIREFRINGENCE-LIKE 42"/>
    <property type="match status" value="1"/>
</dbReference>
<comment type="subcellular location">
    <subcellularLocation>
        <location evidence="1">Membrane</location>
        <topology evidence="1">Single-pass membrane protein</topology>
    </subcellularLocation>
</comment>
<evidence type="ECO:0000256" key="2">
    <source>
        <dbReference type="ARBA" id="ARBA00007727"/>
    </source>
</evidence>
<feature type="domain" description="Trichome birefringence-like N-terminal" evidence="9">
    <location>
        <begin position="36"/>
        <end position="95"/>
    </location>
</feature>
<comment type="caution">
    <text evidence="10">The sequence shown here is derived from an EMBL/GenBank/DDBJ whole genome shotgun (WGS) entry which is preliminary data.</text>
</comment>
<reference evidence="10 11" key="1">
    <citation type="journal article" date="2014" name="Am. J. Bot.">
        <title>Genome assembly and annotation for red clover (Trifolium pratense; Fabaceae).</title>
        <authorList>
            <person name="Istvanek J."/>
            <person name="Jaros M."/>
            <person name="Krenek A."/>
            <person name="Repkova J."/>
        </authorList>
    </citation>
    <scope>NUCLEOTIDE SEQUENCE [LARGE SCALE GENOMIC DNA]</scope>
    <source>
        <strain evidence="11">cv. Tatra</strain>
        <tissue evidence="10">Young leaves</tissue>
    </source>
</reference>
<dbReference type="AlphaFoldDB" id="A0A2K3MND0"/>
<dbReference type="EMBL" id="ASHM01010474">
    <property type="protein sequence ID" value="PNX92311.1"/>
    <property type="molecule type" value="Genomic_DNA"/>
</dbReference>
<evidence type="ECO:0000259" key="9">
    <source>
        <dbReference type="Pfam" id="PF14416"/>
    </source>
</evidence>
<dbReference type="PANTHER" id="PTHR32285">
    <property type="entry name" value="PROTEIN TRICHOME BIREFRINGENCE-LIKE 9-RELATED"/>
    <property type="match status" value="1"/>
</dbReference>
<proteinExistence type="inferred from homology"/>
<evidence type="ECO:0000256" key="5">
    <source>
        <dbReference type="ARBA" id="ARBA00022989"/>
    </source>
</evidence>
<evidence type="ECO:0000256" key="7">
    <source>
        <dbReference type="SAM" id="SignalP"/>
    </source>
</evidence>
<evidence type="ECO:0000256" key="3">
    <source>
        <dbReference type="ARBA" id="ARBA00022692"/>
    </source>
</evidence>
<keyword evidence="3" id="KW-0812">Transmembrane</keyword>
<dbReference type="GO" id="GO:0005794">
    <property type="term" value="C:Golgi apparatus"/>
    <property type="evidence" value="ECO:0007669"/>
    <property type="project" value="TreeGrafter"/>
</dbReference>
<evidence type="ECO:0000313" key="11">
    <source>
        <dbReference type="Proteomes" id="UP000236291"/>
    </source>
</evidence>
<reference evidence="10 11" key="2">
    <citation type="journal article" date="2017" name="Front. Plant Sci.">
        <title>Gene Classification and Mining of Molecular Markers Useful in Red Clover (Trifolium pratense) Breeding.</title>
        <authorList>
            <person name="Istvanek J."/>
            <person name="Dluhosova J."/>
            <person name="Dluhos P."/>
            <person name="Patkova L."/>
            <person name="Nedelnik J."/>
            <person name="Repkova J."/>
        </authorList>
    </citation>
    <scope>NUCLEOTIDE SEQUENCE [LARGE SCALE GENOMIC DNA]</scope>
    <source>
        <strain evidence="11">cv. Tatra</strain>
        <tissue evidence="10">Young leaves</tissue>
    </source>
</reference>
<dbReference type="Pfam" id="PF14416">
    <property type="entry name" value="PMR5N"/>
    <property type="match status" value="1"/>
</dbReference>
<keyword evidence="6" id="KW-0472">Membrane</keyword>
<feature type="chain" id="PRO_5014396015" evidence="7">
    <location>
        <begin position="26"/>
        <end position="357"/>
    </location>
</feature>
<dbReference type="InterPro" id="IPR025846">
    <property type="entry name" value="TBL_N"/>
</dbReference>
<keyword evidence="4" id="KW-0735">Signal-anchor</keyword>
<feature type="signal peptide" evidence="7">
    <location>
        <begin position="1"/>
        <end position="25"/>
    </location>
</feature>
<sequence>MSVTFQLCLLLLAASFLWTVSPSSSSSSSSSSSLQQQCDYSQGKWVIDDDPIPSFYPLYHASKDCPFIGQGFDCLTNGRPDKDYLKYRWKPSSCNLPRFDGGKFMEKYKGKKIMFVGDSISNNMWQSLTCLLHIAIPNSNFTLTQQTKELTVFSFPEYEASIMWLKNGFLVDLVHDKEKGRILRLDTISTGNQWKGFDVLIFNTYHWWTHTGKSQTWDYFQVGNELIKEMDHLEAFKIGLSTWAKWVDSNIDPSKTRVLFQGIAASHVDEKGCLKQTKPDEGPMLPYPGVDTVKNIISKMEKHVNLLDITLLTQLRRDGHPSSYTGRGESYVDCSHWCLAGVPDTWNEMLYAALLKN</sequence>
<name>A0A2K3MND0_TRIPR</name>
<gene>
    <name evidence="10" type="ORF">L195_g015445</name>
</gene>
<evidence type="ECO:0000259" key="8">
    <source>
        <dbReference type="Pfam" id="PF13839"/>
    </source>
</evidence>
<dbReference type="GO" id="GO:0016413">
    <property type="term" value="F:O-acetyltransferase activity"/>
    <property type="evidence" value="ECO:0007669"/>
    <property type="project" value="InterPro"/>
</dbReference>
<comment type="similarity">
    <text evidence="2">Belongs to the PC-esterase family. TBL subfamily.</text>
</comment>
<dbReference type="InterPro" id="IPR029962">
    <property type="entry name" value="TBL"/>
</dbReference>
<evidence type="ECO:0000256" key="6">
    <source>
        <dbReference type="ARBA" id="ARBA00023136"/>
    </source>
</evidence>